<dbReference type="PANTHER" id="PTHR11010">
    <property type="entry name" value="PROTEASE S28 PRO-X CARBOXYPEPTIDASE-RELATED"/>
    <property type="match status" value="1"/>
</dbReference>
<dbReference type="Pfam" id="PF05577">
    <property type="entry name" value="Peptidase_S28"/>
    <property type="match status" value="1"/>
</dbReference>
<keyword evidence="5" id="KW-0325">Glycoprotein</keyword>
<accession>A0AAV4IKA7</accession>
<dbReference type="InterPro" id="IPR029058">
    <property type="entry name" value="AB_hydrolase_fold"/>
</dbReference>
<keyword evidence="4" id="KW-0378">Hydrolase</keyword>
<dbReference type="GO" id="GO:0070008">
    <property type="term" value="F:serine-type exopeptidase activity"/>
    <property type="evidence" value="ECO:0007669"/>
    <property type="project" value="InterPro"/>
</dbReference>
<evidence type="ECO:0000256" key="3">
    <source>
        <dbReference type="ARBA" id="ARBA00022729"/>
    </source>
</evidence>
<dbReference type="PANTHER" id="PTHR11010:SF117">
    <property type="entry name" value="SERINE PROTEASE 16"/>
    <property type="match status" value="1"/>
</dbReference>
<dbReference type="AlphaFoldDB" id="A0AAV4IKA7"/>
<evidence type="ECO:0000256" key="2">
    <source>
        <dbReference type="ARBA" id="ARBA00022670"/>
    </source>
</evidence>
<dbReference type="GO" id="GO:0006508">
    <property type="term" value="P:proteolysis"/>
    <property type="evidence" value="ECO:0007669"/>
    <property type="project" value="UniProtKB-KW"/>
</dbReference>
<organism evidence="6 7">
    <name type="scientific">Elysia marginata</name>
    <dbReference type="NCBI Taxonomy" id="1093978"/>
    <lineage>
        <taxon>Eukaryota</taxon>
        <taxon>Metazoa</taxon>
        <taxon>Spiralia</taxon>
        <taxon>Lophotrochozoa</taxon>
        <taxon>Mollusca</taxon>
        <taxon>Gastropoda</taxon>
        <taxon>Heterobranchia</taxon>
        <taxon>Euthyneura</taxon>
        <taxon>Panpulmonata</taxon>
        <taxon>Sacoglossa</taxon>
        <taxon>Placobranchoidea</taxon>
        <taxon>Plakobranchidae</taxon>
        <taxon>Elysia</taxon>
    </lineage>
</organism>
<dbReference type="EMBL" id="BMAT01013319">
    <property type="protein sequence ID" value="GFS10183.1"/>
    <property type="molecule type" value="Genomic_DNA"/>
</dbReference>
<comment type="similarity">
    <text evidence="1">Belongs to the peptidase S28 family.</text>
</comment>
<gene>
    <name evidence="6" type="ORF">ElyMa_006640800</name>
</gene>
<keyword evidence="2 6" id="KW-0645">Protease</keyword>
<keyword evidence="7" id="KW-1185">Reference proteome</keyword>
<sequence length="148" mass="16998">MNKNKNKKNKKKTLDILRVTEIGRTDRQWNYQSCTEFGYFPTTDSNAQPFGHEFPIEFSVQICIDTFGLKFNSNFISGAVDASNVNYGGRHYTEDRVVFVNGNIDPWHYLSITHKLPQAPVIYIDDLDPPGLTQARKVIGDLIDQWLQ</sequence>
<evidence type="ECO:0000313" key="6">
    <source>
        <dbReference type="EMBL" id="GFS10183.1"/>
    </source>
</evidence>
<name>A0AAV4IKA7_9GAST</name>
<comment type="caution">
    <text evidence="6">The sequence shown here is derived from an EMBL/GenBank/DDBJ whole genome shotgun (WGS) entry which is preliminary data.</text>
</comment>
<dbReference type="InterPro" id="IPR008758">
    <property type="entry name" value="Peptidase_S28"/>
</dbReference>
<keyword evidence="3" id="KW-0732">Signal</keyword>
<evidence type="ECO:0000256" key="4">
    <source>
        <dbReference type="ARBA" id="ARBA00022801"/>
    </source>
</evidence>
<reference evidence="6 7" key="1">
    <citation type="journal article" date="2021" name="Elife">
        <title>Chloroplast acquisition without the gene transfer in kleptoplastic sea slugs, Plakobranchus ocellatus.</title>
        <authorList>
            <person name="Maeda T."/>
            <person name="Takahashi S."/>
            <person name="Yoshida T."/>
            <person name="Shimamura S."/>
            <person name="Takaki Y."/>
            <person name="Nagai Y."/>
            <person name="Toyoda A."/>
            <person name="Suzuki Y."/>
            <person name="Arimoto A."/>
            <person name="Ishii H."/>
            <person name="Satoh N."/>
            <person name="Nishiyama T."/>
            <person name="Hasebe M."/>
            <person name="Maruyama T."/>
            <person name="Minagawa J."/>
            <person name="Obokata J."/>
            <person name="Shigenobu S."/>
        </authorList>
    </citation>
    <scope>NUCLEOTIDE SEQUENCE [LARGE SCALE GENOMIC DNA]</scope>
</reference>
<dbReference type="GO" id="GO:0008239">
    <property type="term" value="F:dipeptidyl-peptidase activity"/>
    <property type="evidence" value="ECO:0007669"/>
    <property type="project" value="TreeGrafter"/>
</dbReference>
<evidence type="ECO:0000256" key="1">
    <source>
        <dbReference type="ARBA" id="ARBA00011079"/>
    </source>
</evidence>
<evidence type="ECO:0000256" key="5">
    <source>
        <dbReference type="ARBA" id="ARBA00023180"/>
    </source>
</evidence>
<proteinExistence type="inferred from homology"/>
<dbReference type="Gene3D" id="3.40.50.1820">
    <property type="entry name" value="alpha/beta hydrolase"/>
    <property type="match status" value="1"/>
</dbReference>
<evidence type="ECO:0000313" key="7">
    <source>
        <dbReference type="Proteomes" id="UP000762676"/>
    </source>
</evidence>
<dbReference type="Proteomes" id="UP000762676">
    <property type="component" value="Unassembled WGS sequence"/>
</dbReference>
<protein>
    <submittedName>
        <fullName evidence="6">Thymus-specific serine protease</fullName>
    </submittedName>
</protein>